<reference evidence="1 2" key="1">
    <citation type="submission" date="2019-06" db="EMBL/GenBank/DDBJ databases">
        <title>A chromosomal-level reference genome of Carpinus fangiana (Coryloideae, Betulaceae).</title>
        <authorList>
            <person name="Yang X."/>
            <person name="Wang Z."/>
            <person name="Zhang L."/>
            <person name="Hao G."/>
            <person name="Liu J."/>
            <person name="Yang Y."/>
        </authorList>
    </citation>
    <scope>NUCLEOTIDE SEQUENCE [LARGE SCALE GENOMIC DNA]</scope>
    <source>
        <strain evidence="1">Cfa_2016G</strain>
        <tissue evidence="1">Leaf</tissue>
    </source>
</reference>
<sequence length="63" mass="6735">MCSTEGHRSLALHKLEASLHEGLHLPSTSENKCSAGVVKCKGYQFRAGPLATAPRTRSQSKGL</sequence>
<organism evidence="1 2">
    <name type="scientific">Carpinus fangiana</name>
    <dbReference type="NCBI Taxonomy" id="176857"/>
    <lineage>
        <taxon>Eukaryota</taxon>
        <taxon>Viridiplantae</taxon>
        <taxon>Streptophyta</taxon>
        <taxon>Embryophyta</taxon>
        <taxon>Tracheophyta</taxon>
        <taxon>Spermatophyta</taxon>
        <taxon>Magnoliopsida</taxon>
        <taxon>eudicotyledons</taxon>
        <taxon>Gunneridae</taxon>
        <taxon>Pentapetalae</taxon>
        <taxon>rosids</taxon>
        <taxon>fabids</taxon>
        <taxon>Fagales</taxon>
        <taxon>Betulaceae</taxon>
        <taxon>Carpinus</taxon>
    </lineage>
</organism>
<keyword evidence="2" id="KW-1185">Reference proteome</keyword>
<accession>A0A5N6QC78</accession>
<evidence type="ECO:0000313" key="2">
    <source>
        <dbReference type="Proteomes" id="UP000327013"/>
    </source>
</evidence>
<proteinExistence type="predicted"/>
<evidence type="ECO:0000313" key="1">
    <source>
        <dbReference type="EMBL" id="KAE7996259.1"/>
    </source>
</evidence>
<gene>
    <name evidence="1" type="ORF">FH972_000993</name>
</gene>
<dbReference type="AlphaFoldDB" id="A0A5N6QC78"/>
<dbReference type="EMBL" id="CM017321">
    <property type="protein sequence ID" value="KAE7996259.1"/>
    <property type="molecule type" value="Genomic_DNA"/>
</dbReference>
<name>A0A5N6QC78_9ROSI</name>
<dbReference type="Proteomes" id="UP000327013">
    <property type="component" value="Chromosome 1"/>
</dbReference>
<protein>
    <submittedName>
        <fullName evidence="1">Uncharacterized protein</fullName>
    </submittedName>
</protein>